<dbReference type="AlphaFoldDB" id="A0A6J7URB5"/>
<reference evidence="4" key="1">
    <citation type="submission" date="2020-05" db="EMBL/GenBank/DDBJ databases">
        <authorList>
            <person name="Chiriac C."/>
            <person name="Salcher M."/>
            <person name="Ghai R."/>
            <person name="Kavagutti S V."/>
        </authorList>
    </citation>
    <scope>NUCLEOTIDE SEQUENCE</scope>
</reference>
<feature type="domain" description="PNPLA" evidence="3">
    <location>
        <begin position="9"/>
        <end position="156"/>
    </location>
</feature>
<evidence type="ECO:0000256" key="1">
    <source>
        <dbReference type="ARBA" id="ARBA00023098"/>
    </source>
</evidence>
<dbReference type="GO" id="GO:0006629">
    <property type="term" value="P:lipid metabolic process"/>
    <property type="evidence" value="ECO:0007669"/>
    <property type="project" value="UniProtKB-KW"/>
</dbReference>
<protein>
    <submittedName>
        <fullName evidence="4">Unannotated protein</fullName>
    </submittedName>
</protein>
<dbReference type="Pfam" id="PF01734">
    <property type="entry name" value="Patatin"/>
    <property type="match status" value="1"/>
</dbReference>
<dbReference type="Gene3D" id="3.40.1090.10">
    <property type="entry name" value="Cytosolic phospholipase A2 catalytic domain"/>
    <property type="match status" value="1"/>
</dbReference>
<feature type="transmembrane region" description="Helical" evidence="2">
    <location>
        <begin position="41"/>
        <end position="64"/>
    </location>
</feature>
<gene>
    <name evidence="4" type="ORF">UFOPK4347_01473</name>
</gene>
<dbReference type="PROSITE" id="PS51635">
    <property type="entry name" value="PNPLA"/>
    <property type="match status" value="1"/>
</dbReference>
<sequence>MNNTPAFSGVFGGGGLFGIGYGMGVVAGLRKRGIDLSNSPMLGTSAGSWVAAATALGVPFSALASLPVPRFPNPKAGVLAASAEKVFGKSNSSLVHVVTCQLPSLRRTQMSGSDFPLSSLVAASSAVPGLLAPQKLGKHFYIDGGVRSGVSVDWAHPSETLIVIAPLAGAMFGPFGSFVERKMRREMKEWIAKYSGRILLFAPKESTSHIATLPQHLFNKEKALAAYEHGLNEATNAVL</sequence>
<feature type="transmembrane region" description="Helical" evidence="2">
    <location>
        <begin position="160"/>
        <end position="179"/>
    </location>
</feature>
<proteinExistence type="predicted"/>
<evidence type="ECO:0000256" key="2">
    <source>
        <dbReference type="SAM" id="Phobius"/>
    </source>
</evidence>
<keyword evidence="2" id="KW-0812">Transmembrane</keyword>
<keyword evidence="1" id="KW-0443">Lipid metabolism</keyword>
<name>A0A6J7URB5_9ZZZZ</name>
<keyword evidence="2" id="KW-0472">Membrane</keyword>
<dbReference type="InterPro" id="IPR002641">
    <property type="entry name" value="PNPLA_dom"/>
</dbReference>
<organism evidence="4">
    <name type="scientific">freshwater metagenome</name>
    <dbReference type="NCBI Taxonomy" id="449393"/>
    <lineage>
        <taxon>unclassified sequences</taxon>
        <taxon>metagenomes</taxon>
        <taxon>ecological metagenomes</taxon>
    </lineage>
</organism>
<evidence type="ECO:0000313" key="4">
    <source>
        <dbReference type="EMBL" id="CAB5067426.1"/>
    </source>
</evidence>
<dbReference type="SUPFAM" id="SSF52151">
    <property type="entry name" value="FabD/lysophospholipase-like"/>
    <property type="match status" value="1"/>
</dbReference>
<keyword evidence="2" id="KW-1133">Transmembrane helix</keyword>
<accession>A0A6J7URB5</accession>
<dbReference type="EMBL" id="CAFBQU010000056">
    <property type="protein sequence ID" value="CAB5067426.1"/>
    <property type="molecule type" value="Genomic_DNA"/>
</dbReference>
<evidence type="ECO:0000259" key="3">
    <source>
        <dbReference type="PROSITE" id="PS51635"/>
    </source>
</evidence>
<dbReference type="InterPro" id="IPR016035">
    <property type="entry name" value="Acyl_Trfase/lysoPLipase"/>
</dbReference>
<feature type="transmembrane region" description="Helical" evidence="2">
    <location>
        <begin position="6"/>
        <end position="29"/>
    </location>
</feature>